<keyword evidence="6 7" id="KW-0520">NAD</keyword>
<dbReference type="CDD" id="cd02135">
    <property type="entry name" value="YdjA-like"/>
    <property type="match status" value="1"/>
</dbReference>
<evidence type="ECO:0000256" key="4">
    <source>
        <dbReference type="ARBA" id="ARBA00022857"/>
    </source>
</evidence>
<gene>
    <name evidence="10" type="ORF">DFR57_11456</name>
</gene>
<feature type="binding site" description="in other chain" evidence="8">
    <location>
        <begin position="10"/>
        <end position="12"/>
    </location>
    <ligand>
        <name>FMN</name>
        <dbReference type="ChEBI" id="CHEBI:58210"/>
        <note>ligand shared between dimeric partners</note>
    </ligand>
</feature>
<proteinExistence type="inferred from homology"/>
<dbReference type="InterPro" id="IPR052530">
    <property type="entry name" value="NAD(P)H_nitroreductase"/>
</dbReference>
<evidence type="ECO:0000256" key="1">
    <source>
        <dbReference type="ARBA" id="ARBA00007118"/>
    </source>
</evidence>
<evidence type="ECO:0000256" key="5">
    <source>
        <dbReference type="ARBA" id="ARBA00023002"/>
    </source>
</evidence>
<evidence type="ECO:0000256" key="8">
    <source>
        <dbReference type="PIRSR" id="PIRSR000232-1"/>
    </source>
</evidence>
<dbReference type="GO" id="GO:0016491">
    <property type="term" value="F:oxidoreductase activity"/>
    <property type="evidence" value="ECO:0007669"/>
    <property type="project" value="UniProtKB-UniRule"/>
</dbReference>
<dbReference type="PANTHER" id="PTHR43821">
    <property type="entry name" value="NAD(P)H NITROREDUCTASE YDJA-RELATED"/>
    <property type="match status" value="1"/>
</dbReference>
<dbReference type="RefSeq" id="WP_114354002.1">
    <property type="nucleotide sequence ID" value="NZ_QPJJ01000014.1"/>
</dbReference>
<dbReference type="SUPFAM" id="SSF55469">
    <property type="entry name" value="FMN-dependent nitroreductase-like"/>
    <property type="match status" value="1"/>
</dbReference>
<evidence type="ECO:0000256" key="3">
    <source>
        <dbReference type="ARBA" id="ARBA00022643"/>
    </source>
</evidence>
<evidence type="ECO:0000313" key="10">
    <source>
        <dbReference type="EMBL" id="RCW64268.1"/>
    </source>
</evidence>
<accession>A0A368XB88</accession>
<comment type="similarity">
    <text evidence="1 7">Belongs to the nitroreductase family.</text>
</comment>
<comment type="caution">
    <text evidence="10">The sequence shown here is derived from an EMBL/GenBank/DDBJ whole genome shotgun (WGS) entry which is preliminary data.</text>
</comment>
<evidence type="ECO:0000313" key="11">
    <source>
        <dbReference type="Proteomes" id="UP000252585"/>
    </source>
</evidence>
<reference evidence="10 11" key="1">
    <citation type="submission" date="2018-07" db="EMBL/GenBank/DDBJ databases">
        <title>Genomic Encyclopedia of Type Strains, Phase IV (KMG-IV): sequencing the most valuable type-strain genomes for metagenomic binning, comparative biology and taxonomic classification.</title>
        <authorList>
            <person name="Goeker M."/>
        </authorList>
    </citation>
    <scope>NUCLEOTIDE SEQUENCE [LARGE SCALE GENOMIC DNA]</scope>
    <source>
        <strain evidence="10 11">DSM 27696</strain>
    </source>
</reference>
<feature type="binding site" evidence="8">
    <location>
        <position position="39"/>
    </location>
    <ligand>
        <name>FMN</name>
        <dbReference type="ChEBI" id="CHEBI:58210"/>
        <note>ligand shared between dimeric partners</note>
    </ligand>
</feature>
<keyword evidence="2 7" id="KW-0285">Flavoprotein</keyword>
<keyword evidence="3 7" id="KW-0288">FMN</keyword>
<dbReference type="PANTHER" id="PTHR43821:SF1">
    <property type="entry name" value="NAD(P)H NITROREDUCTASE YDJA-RELATED"/>
    <property type="match status" value="1"/>
</dbReference>
<dbReference type="Gene3D" id="3.40.109.10">
    <property type="entry name" value="NADH Oxidase"/>
    <property type="match status" value="1"/>
</dbReference>
<dbReference type="EMBL" id="QPJJ01000014">
    <property type="protein sequence ID" value="RCW64268.1"/>
    <property type="molecule type" value="Genomic_DNA"/>
</dbReference>
<keyword evidence="5 7" id="KW-0560">Oxidoreductase</keyword>
<dbReference type="Proteomes" id="UP000252585">
    <property type="component" value="Unassembled WGS sequence"/>
</dbReference>
<keyword evidence="11" id="KW-1185">Reference proteome</keyword>
<evidence type="ECO:0000256" key="7">
    <source>
        <dbReference type="PIRNR" id="PIRNR000232"/>
    </source>
</evidence>
<dbReference type="Pfam" id="PF00881">
    <property type="entry name" value="Nitroreductase"/>
    <property type="match status" value="1"/>
</dbReference>
<dbReference type="InterPro" id="IPR000415">
    <property type="entry name" value="Nitroreductase-like"/>
</dbReference>
<organism evidence="10 11">
    <name type="scientific">Saliterribacillus persicus</name>
    <dbReference type="NCBI Taxonomy" id="930114"/>
    <lineage>
        <taxon>Bacteria</taxon>
        <taxon>Bacillati</taxon>
        <taxon>Bacillota</taxon>
        <taxon>Bacilli</taxon>
        <taxon>Bacillales</taxon>
        <taxon>Bacillaceae</taxon>
        <taxon>Saliterribacillus</taxon>
    </lineage>
</organism>
<feature type="binding site" description="in other chain" evidence="8">
    <location>
        <begin position="133"/>
        <end position="135"/>
    </location>
    <ligand>
        <name>FMN</name>
        <dbReference type="ChEBI" id="CHEBI:58210"/>
        <note>ligand shared between dimeric partners</note>
    </ligand>
</feature>
<dbReference type="InterPro" id="IPR026021">
    <property type="entry name" value="YdjA-like"/>
</dbReference>
<keyword evidence="4 7" id="KW-0521">NADP</keyword>
<dbReference type="EC" id="1.-.-.-" evidence="7"/>
<comment type="cofactor">
    <cofactor evidence="8">
        <name>FMN</name>
        <dbReference type="ChEBI" id="CHEBI:58210"/>
    </cofactor>
    <text evidence="8">Binds 1 FMN per subunit.</text>
</comment>
<feature type="domain" description="Nitroreductase" evidence="9">
    <location>
        <begin position="7"/>
        <end position="164"/>
    </location>
</feature>
<dbReference type="PIRSF" id="PIRSF000232">
    <property type="entry name" value="YdjA"/>
    <property type="match status" value="1"/>
</dbReference>
<evidence type="ECO:0000256" key="6">
    <source>
        <dbReference type="ARBA" id="ARBA00023027"/>
    </source>
</evidence>
<dbReference type="InterPro" id="IPR029479">
    <property type="entry name" value="Nitroreductase"/>
</dbReference>
<evidence type="ECO:0000256" key="2">
    <source>
        <dbReference type="ARBA" id="ARBA00022630"/>
    </source>
</evidence>
<sequence length="186" mass="21601">MELKRIIEERRSVQLFQDKEVPEKLMKELLETAIWVPNHKMTQPWRFVFVKGEAKKRLASINQKLTEEKCEDGEREKLGQLAFEKINNLPFIIMVLNELNEKEKLQEEDYASTSCVIHNLSLLAWEQGIGMIWKTGKLSFCDETTALIGMKDNERVVGMLQIGYPAKVPKALPRKDVNDRITILED</sequence>
<dbReference type="AlphaFoldDB" id="A0A368XB88"/>
<protein>
    <recommendedName>
        <fullName evidence="7">Putative NAD(P)H nitroreductase</fullName>
        <ecNumber evidence="7">1.-.-.-</ecNumber>
    </recommendedName>
</protein>
<name>A0A368XB88_9BACI</name>
<evidence type="ECO:0000259" key="9">
    <source>
        <dbReference type="Pfam" id="PF00881"/>
    </source>
</evidence>
<dbReference type="OrthoDB" id="9804207at2"/>